<gene>
    <name evidence="3" type="ORF">OC698_02720</name>
</gene>
<comment type="caution">
    <text evidence="3">The sequence shown here is derived from an EMBL/GenBank/DDBJ whole genome shotgun (WGS) entry which is preliminary data.</text>
</comment>
<organism evidence="3 4">
    <name type="scientific">Candidatus Phytoplasma gossypii</name>
    <dbReference type="NCBI Taxonomy" id="2982629"/>
    <lineage>
        <taxon>Bacteria</taxon>
        <taxon>Bacillati</taxon>
        <taxon>Mycoplasmatota</taxon>
        <taxon>Mollicutes</taxon>
        <taxon>Acholeplasmatales</taxon>
        <taxon>Acholeplasmataceae</taxon>
        <taxon>Candidatus Phytoplasma</taxon>
        <taxon>16SrII (Peanut WB group)</taxon>
    </lineage>
</organism>
<keyword evidence="3" id="KW-0067">ATP-binding</keyword>
<evidence type="ECO:0000259" key="2">
    <source>
        <dbReference type="Pfam" id="PF03008"/>
    </source>
</evidence>
<dbReference type="PANTHER" id="PTHR34704">
    <property type="entry name" value="ATPASE"/>
    <property type="match status" value="1"/>
</dbReference>
<dbReference type="InterPro" id="IPR011579">
    <property type="entry name" value="ATPase_dom"/>
</dbReference>
<name>A0ABT9D1V0_9MOLU</name>
<dbReference type="RefSeq" id="WP_304513169.1">
    <property type="nucleotide sequence ID" value="NZ_JAOSIT010000041.1"/>
</dbReference>
<dbReference type="PANTHER" id="PTHR34704:SF1">
    <property type="entry name" value="ATPASE"/>
    <property type="match status" value="1"/>
</dbReference>
<proteinExistence type="predicted"/>
<dbReference type="InterPro" id="IPR011335">
    <property type="entry name" value="Restrct_endonuc-II-like"/>
</dbReference>
<sequence>MFIGRQKELKILKEKINSNHFEFGLIYGRRRIGKTRLLKEINKHFSSIYFVADETGLDINLQRLSQEISFYFQEPITFNNYENLFIYLAKKSQHQKIILMIDEFSYLLKNNADVLSILQNIIDKYLQNSNIKLILSGSHIGMLEDMFAYHKPLYGRKTFQIKLKTFDYAEAHLFYPHASLEDKIVFYSIFGGLPFYLQKIDDTKSVKDNVINLVLEDGAIFEDEINFFLTQEVRNIKNYSRILNSISLGNTQLSNITSKSGIQHTGTTSKYLDILQNLDIVGKEICFGKKNQKKTLYFIKDQFFNFSFYFLEKNKSQKIIMNKNNFYETVIQKDLDKYVSLEFEKICQSFLIKKNKMNIKEIGRYWGNEKDINNPKNNVNLEIDIILQTNKNISIFECKWSNQKINMPQLKQLNIKKEYIKKIFSYQNINLGFFSKKGYQQEIIQNQKDIFLYNLEDLYSF</sequence>
<evidence type="ECO:0000259" key="1">
    <source>
        <dbReference type="Pfam" id="PF01637"/>
    </source>
</evidence>
<dbReference type="EMBL" id="JAOSIT010000041">
    <property type="protein sequence ID" value="MDO8057587.1"/>
    <property type="molecule type" value="Genomic_DNA"/>
</dbReference>
<dbReference type="InterPro" id="IPR004256">
    <property type="entry name" value="DUF234"/>
</dbReference>
<accession>A0ABT9D1V0</accession>
<dbReference type="InterPro" id="IPR027417">
    <property type="entry name" value="P-loop_NTPase"/>
</dbReference>
<evidence type="ECO:0000313" key="3">
    <source>
        <dbReference type="EMBL" id="MDO8057587.1"/>
    </source>
</evidence>
<dbReference type="Pfam" id="PF01637">
    <property type="entry name" value="ATPase_2"/>
    <property type="match status" value="1"/>
</dbReference>
<dbReference type="GO" id="GO:0005524">
    <property type="term" value="F:ATP binding"/>
    <property type="evidence" value="ECO:0007669"/>
    <property type="project" value="UniProtKB-KW"/>
</dbReference>
<dbReference type="Proteomes" id="UP001170666">
    <property type="component" value="Unassembled WGS sequence"/>
</dbReference>
<dbReference type="Gene3D" id="3.40.50.300">
    <property type="entry name" value="P-loop containing nucleotide triphosphate hydrolases"/>
    <property type="match status" value="1"/>
</dbReference>
<evidence type="ECO:0000313" key="4">
    <source>
        <dbReference type="Proteomes" id="UP001170666"/>
    </source>
</evidence>
<dbReference type="SUPFAM" id="SSF52980">
    <property type="entry name" value="Restriction endonuclease-like"/>
    <property type="match status" value="1"/>
</dbReference>
<feature type="domain" description="DUF234" evidence="2">
    <location>
        <begin position="308"/>
        <end position="403"/>
    </location>
</feature>
<keyword evidence="3" id="KW-0547">Nucleotide-binding</keyword>
<dbReference type="Pfam" id="PF03008">
    <property type="entry name" value="DUF234"/>
    <property type="match status" value="1"/>
</dbReference>
<feature type="domain" description="ATPase" evidence="1">
    <location>
        <begin position="2"/>
        <end position="199"/>
    </location>
</feature>
<dbReference type="SUPFAM" id="SSF52540">
    <property type="entry name" value="P-loop containing nucleoside triphosphate hydrolases"/>
    <property type="match status" value="1"/>
</dbReference>
<keyword evidence="4" id="KW-1185">Reference proteome</keyword>
<reference evidence="3 4" key="1">
    <citation type="journal article" date="2023" name="Int. J. Syst. Evol. Microbiol.">
        <title>The observation of taxonomic boundaries for the 16SrII and 16SrXXV phytoplasmas using genome-based delimitation.</title>
        <authorList>
            <person name="Rodrigues Jardim B."/>
            <person name="Tran-Nguyen L.T.T."/>
            <person name="Gambley C."/>
            <person name="Al-Sadi A.M."/>
            <person name="Al-Subhi A.M."/>
            <person name="Foissac X."/>
            <person name="Salar P."/>
            <person name="Cai H."/>
            <person name="Yang J.Y."/>
            <person name="Davis R."/>
            <person name="Jones L."/>
            <person name="Rodoni B."/>
            <person name="Constable F.E."/>
        </authorList>
    </citation>
    <scope>NUCLEOTIDE SEQUENCE [LARGE SCALE GENOMIC DNA]</scope>
    <source>
        <strain evidence="3">BAWM-BFA-CoWB</strain>
    </source>
</reference>
<protein>
    <submittedName>
        <fullName evidence="3">ATP-binding protein</fullName>
    </submittedName>
</protein>